<keyword evidence="3" id="KW-0285">Flavoprotein</keyword>
<comment type="catalytic activity">
    <reaction evidence="12">
        <text>FMN + ATP + H(+) = FAD + diphosphate</text>
        <dbReference type="Rhea" id="RHEA:17237"/>
        <dbReference type="ChEBI" id="CHEBI:15378"/>
        <dbReference type="ChEBI" id="CHEBI:30616"/>
        <dbReference type="ChEBI" id="CHEBI:33019"/>
        <dbReference type="ChEBI" id="CHEBI:57692"/>
        <dbReference type="ChEBI" id="CHEBI:58210"/>
        <dbReference type="EC" id="2.7.7.2"/>
    </reaction>
</comment>
<dbReference type="SUPFAM" id="SSF52402">
    <property type="entry name" value="Adenine nucleotide alpha hydrolases-like"/>
    <property type="match status" value="1"/>
</dbReference>
<organism evidence="14 15">
    <name type="scientific">Smittium megazygosporum</name>
    <dbReference type="NCBI Taxonomy" id="133381"/>
    <lineage>
        <taxon>Eukaryota</taxon>
        <taxon>Fungi</taxon>
        <taxon>Fungi incertae sedis</taxon>
        <taxon>Zoopagomycota</taxon>
        <taxon>Kickxellomycotina</taxon>
        <taxon>Harpellomycetes</taxon>
        <taxon>Harpellales</taxon>
        <taxon>Legeriomycetaceae</taxon>
        <taxon>Smittium</taxon>
    </lineage>
</organism>
<evidence type="ECO:0000313" key="15">
    <source>
        <dbReference type="Proteomes" id="UP000245609"/>
    </source>
</evidence>
<dbReference type="Gene3D" id="3.40.50.620">
    <property type="entry name" value="HUPs"/>
    <property type="match status" value="1"/>
</dbReference>
<sequence length="333" mass="37756">MDLSTYISNIFKLAASDSDLGRIVSLSMEIINLAIDVYGQDSFFMSFNGGKDCTVTLFLLLAVLNIRATTSSSDSDIFPVFFKNKNPELVQTLFSLSKEQPNSVSEPHQNSTDLRTSFIPIQTSQIRSLEIINFNLEISTLFKNSFDSSEFLENAFKGSRIRSFLSKGHFDLPADPLPNSPIKTLYIRTSSNFPEVEEFVQLINTACNLNLVIIENDMKSALLEYKELHPECVSCFIGTRRCDPAGKYSDYFKTCDLGWPDLVRICPVLDWSYTDIWKFILDLNLPRCSIYEKGYTSVGDIQHTRANPILLVNGTYKPAWLLSDSSLERYSRQ</sequence>
<keyword evidence="6" id="KW-0548">Nucleotidyltransferase</keyword>
<evidence type="ECO:0000313" key="14">
    <source>
        <dbReference type="EMBL" id="PVV03948.1"/>
    </source>
</evidence>
<dbReference type="STRING" id="133381.A0A2T9ZH93"/>
<dbReference type="PANTHER" id="PTHR23293:SF9">
    <property type="entry name" value="FAD SYNTHASE"/>
    <property type="match status" value="1"/>
</dbReference>
<dbReference type="OrthoDB" id="270728at2759"/>
<evidence type="ECO:0000256" key="12">
    <source>
        <dbReference type="ARBA" id="ARBA00049494"/>
    </source>
</evidence>
<reference evidence="14 15" key="1">
    <citation type="journal article" date="2018" name="MBio">
        <title>Comparative Genomics Reveals the Core Gene Toolbox for the Fungus-Insect Symbiosis.</title>
        <authorList>
            <person name="Wang Y."/>
            <person name="Stata M."/>
            <person name="Wang W."/>
            <person name="Stajich J.E."/>
            <person name="White M.M."/>
            <person name="Moncalvo J.M."/>
        </authorList>
    </citation>
    <scope>NUCLEOTIDE SEQUENCE [LARGE SCALE GENOMIC DNA]</scope>
    <source>
        <strain evidence="14 15">SC-DP-2</strain>
    </source>
</reference>
<protein>
    <recommendedName>
        <fullName evidence="2">FAD synthase</fullName>
        <ecNumber evidence="2">2.7.7.2</ecNumber>
    </recommendedName>
    <alternativeName>
        <fullName evidence="10">FAD pyrophosphorylase</fullName>
    </alternativeName>
    <alternativeName>
        <fullName evidence="11">FMN adenylyltransferase</fullName>
    </alternativeName>
</protein>
<comment type="pathway">
    <text evidence="1">Cofactor biosynthesis; FAD biosynthesis; FAD from FMN: step 1/1.</text>
</comment>
<gene>
    <name evidence="14" type="ORF">BB560_001561</name>
</gene>
<dbReference type="Proteomes" id="UP000245609">
    <property type="component" value="Unassembled WGS sequence"/>
</dbReference>
<dbReference type="Pfam" id="PF01507">
    <property type="entry name" value="PAPS_reduct"/>
    <property type="match status" value="1"/>
</dbReference>
<dbReference type="EMBL" id="MBFS01000178">
    <property type="protein sequence ID" value="PVV03948.1"/>
    <property type="molecule type" value="Genomic_DNA"/>
</dbReference>
<evidence type="ECO:0000256" key="8">
    <source>
        <dbReference type="ARBA" id="ARBA00022827"/>
    </source>
</evidence>
<dbReference type="AlphaFoldDB" id="A0A2T9ZH93"/>
<dbReference type="InterPro" id="IPR002500">
    <property type="entry name" value="PAPS_reduct_dom"/>
</dbReference>
<keyword evidence="5" id="KW-0808">Transferase</keyword>
<evidence type="ECO:0000259" key="13">
    <source>
        <dbReference type="Pfam" id="PF01507"/>
    </source>
</evidence>
<comment type="caution">
    <text evidence="14">The sequence shown here is derived from an EMBL/GenBank/DDBJ whole genome shotgun (WGS) entry which is preliminary data.</text>
</comment>
<dbReference type="PANTHER" id="PTHR23293">
    <property type="entry name" value="FAD SYNTHETASE-RELATED FMN ADENYLYLTRANSFERASE"/>
    <property type="match status" value="1"/>
</dbReference>
<proteinExistence type="predicted"/>
<keyword evidence="8" id="KW-0274">FAD</keyword>
<keyword evidence="4" id="KW-0288">FMN</keyword>
<evidence type="ECO:0000256" key="4">
    <source>
        <dbReference type="ARBA" id="ARBA00022643"/>
    </source>
</evidence>
<keyword evidence="9" id="KW-0067">ATP-binding</keyword>
<evidence type="ECO:0000256" key="6">
    <source>
        <dbReference type="ARBA" id="ARBA00022695"/>
    </source>
</evidence>
<feature type="domain" description="Phosphoadenosine phosphosulphate reductase" evidence="13">
    <location>
        <begin position="232"/>
        <end position="305"/>
    </location>
</feature>
<accession>A0A2T9ZH93</accession>
<evidence type="ECO:0000256" key="5">
    <source>
        <dbReference type="ARBA" id="ARBA00022679"/>
    </source>
</evidence>
<dbReference type="GO" id="GO:0006747">
    <property type="term" value="P:FAD biosynthetic process"/>
    <property type="evidence" value="ECO:0007669"/>
    <property type="project" value="TreeGrafter"/>
</dbReference>
<dbReference type="InterPro" id="IPR014729">
    <property type="entry name" value="Rossmann-like_a/b/a_fold"/>
</dbReference>
<evidence type="ECO:0000256" key="10">
    <source>
        <dbReference type="ARBA" id="ARBA00031145"/>
    </source>
</evidence>
<evidence type="ECO:0000256" key="2">
    <source>
        <dbReference type="ARBA" id="ARBA00012393"/>
    </source>
</evidence>
<name>A0A2T9ZH93_9FUNG</name>
<keyword evidence="15" id="KW-1185">Reference proteome</keyword>
<evidence type="ECO:0000256" key="9">
    <source>
        <dbReference type="ARBA" id="ARBA00022840"/>
    </source>
</evidence>
<dbReference type="EC" id="2.7.7.2" evidence="2"/>
<evidence type="ECO:0000256" key="11">
    <source>
        <dbReference type="ARBA" id="ARBA00031871"/>
    </source>
</evidence>
<dbReference type="GO" id="GO:0005524">
    <property type="term" value="F:ATP binding"/>
    <property type="evidence" value="ECO:0007669"/>
    <property type="project" value="UniProtKB-KW"/>
</dbReference>
<keyword evidence="7" id="KW-0547">Nucleotide-binding</keyword>
<dbReference type="GO" id="GO:0003919">
    <property type="term" value="F:FMN adenylyltransferase activity"/>
    <property type="evidence" value="ECO:0007669"/>
    <property type="project" value="UniProtKB-EC"/>
</dbReference>
<evidence type="ECO:0000256" key="1">
    <source>
        <dbReference type="ARBA" id="ARBA00004726"/>
    </source>
</evidence>
<evidence type="ECO:0000256" key="7">
    <source>
        <dbReference type="ARBA" id="ARBA00022741"/>
    </source>
</evidence>
<evidence type="ECO:0000256" key="3">
    <source>
        <dbReference type="ARBA" id="ARBA00022630"/>
    </source>
</evidence>